<accession>A0AA89C529</accession>
<dbReference type="Proteomes" id="UP001186944">
    <property type="component" value="Unassembled WGS sequence"/>
</dbReference>
<evidence type="ECO:0000313" key="3">
    <source>
        <dbReference type="Proteomes" id="UP001186944"/>
    </source>
</evidence>
<protein>
    <submittedName>
        <fullName evidence="2">Uncharacterized protein</fullName>
    </submittedName>
</protein>
<feature type="compositionally biased region" description="Basic and acidic residues" evidence="1">
    <location>
        <begin position="10"/>
        <end position="20"/>
    </location>
</feature>
<comment type="caution">
    <text evidence="2">The sequence shown here is derived from an EMBL/GenBank/DDBJ whole genome shotgun (WGS) entry which is preliminary data.</text>
</comment>
<dbReference type="PANTHER" id="PTHR34221:SF4">
    <property type="entry name" value="CHROMOSOME LG9 OPEN READING FRAME, HUMAN C17ORF98"/>
    <property type="match status" value="1"/>
</dbReference>
<dbReference type="Pfam" id="PF15075">
    <property type="entry name" value="SPMAP1-like"/>
    <property type="match status" value="1"/>
</dbReference>
<sequence length="178" mass="19631">MPASGTSADQRSRERRDNKIYRTPPTPPPEDLLKKEKGFIIDSNATSSISTDYSKTNPKLGPVIPPYNSQKDTHVDEYFQFIGVDSTLKKTGQDEGGTSIDGPVLDYFGEKGTGYQYLSLRNQFGAGHSNELCDGHSQFMAGVKPVMGYNGKFGYRRNTPWLRKSPSPFGTGSRSATH</sequence>
<dbReference type="PANTHER" id="PTHR34221">
    <property type="entry name" value="HYPOTHETICAL PROTEIN LOC691189"/>
    <property type="match status" value="1"/>
</dbReference>
<dbReference type="InterPro" id="IPR028027">
    <property type="entry name" value="SPMAP1"/>
</dbReference>
<keyword evidence="3" id="KW-1185">Reference proteome</keyword>
<proteinExistence type="predicted"/>
<gene>
    <name evidence="2" type="ORF">FSP39_018743</name>
</gene>
<evidence type="ECO:0000313" key="2">
    <source>
        <dbReference type="EMBL" id="KAK3106372.1"/>
    </source>
</evidence>
<organism evidence="2 3">
    <name type="scientific">Pinctada imbricata</name>
    <name type="common">Atlantic pearl-oyster</name>
    <name type="synonym">Pinctada martensii</name>
    <dbReference type="NCBI Taxonomy" id="66713"/>
    <lineage>
        <taxon>Eukaryota</taxon>
        <taxon>Metazoa</taxon>
        <taxon>Spiralia</taxon>
        <taxon>Lophotrochozoa</taxon>
        <taxon>Mollusca</taxon>
        <taxon>Bivalvia</taxon>
        <taxon>Autobranchia</taxon>
        <taxon>Pteriomorphia</taxon>
        <taxon>Pterioida</taxon>
        <taxon>Pterioidea</taxon>
        <taxon>Pteriidae</taxon>
        <taxon>Pinctada</taxon>
    </lineage>
</organism>
<feature type="region of interest" description="Disordered" evidence="1">
    <location>
        <begin position="1"/>
        <end position="34"/>
    </location>
</feature>
<evidence type="ECO:0000256" key="1">
    <source>
        <dbReference type="SAM" id="MobiDB-lite"/>
    </source>
</evidence>
<dbReference type="EMBL" id="VSWD01000003">
    <property type="protein sequence ID" value="KAK3106372.1"/>
    <property type="molecule type" value="Genomic_DNA"/>
</dbReference>
<name>A0AA89C529_PINIB</name>
<reference evidence="2" key="1">
    <citation type="submission" date="2019-08" db="EMBL/GenBank/DDBJ databases">
        <title>The improved chromosome-level genome for the pearl oyster Pinctada fucata martensii using PacBio sequencing and Hi-C.</title>
        <authorList>
            <person name="Zheng Z."/>
        </authorList>
    </citation>
    <scope>NUCLEOTIDE SEQUENCE</scope>
    <source>
        <strain evidence="2">ZZ-2019</strain>
        <tissue evidence="2">Adductor muscle</tissue>
    </source>
</reference>
<dbReference type="AlphaFoldDB" id="A0AA89C529"/>